<evidence type="ECO:0000259" key="2">
    <source>
        <dbReference type="Pfam" id="PF01551"/>
    </source>
</evidence>
<evidence type="ECO:0000313" key="4">
    <source>
        <dbReference type="Proteomes" id="UP000317722"/>
    </source>
</evidence>
<dbReference type="Pfam" id="PF01551">
    <property type="entry name" value="Peptidase_M23"/>
    <property type="match status" value="1"/>
</dbReference>
<dbReference type="CDD" id="cd12797">
    <property type="entry name" value="M23_peptidase"/>
    <property type="match status" value="1"/>
</dbReference>
<dbReference type="EMBL" id="RCZM01000004">
    <property type="protein sequence ID" value="TPG16377.1"/>
    <property type="molecule type" value="Genomic_DNA"/>
</dbReference>
<dbReference type="PANTHER" id="PTHR21666:SF289">
    <property type="entry name" value="L-ALA--D-GLU ENDOPEPTIDASE"/>
    <property type="match status" value="1"/>
</dbReference>
<organism evidence="3 4">
    <name type="scientific">Pedococcus bigeumensis</name>
    <dbReference type="NCBI Taxonomy" id="433644"/>
    <lineage>
        <taxon>Bacteria</taxon>
        <taxon>Bacillati</taxon>
        <taxon>Actinomycetota</taxon>
        <taxon>Actinomycetes</taxon>
        <taxon>Micrococcales</taxon>
        <taxon>Intrasporangiaceae</taxon>
        <taxon>Pedococcus</taxon>
    </lineage>
</organism>
<keyword evidence="1" id="KW-0732">Signal</keyword>
<sequence>MVRGATLPSGASAQLVPAAVPILRPLEATGSPALRGRWAWPLRPQPAVVRPFLPPATKYGAGHRGVDLTGSSGQEVLAVEAGTVTHVGRIAGRGTVTVLHSSGIRSTYEPVDPQVSSGSPVARGAPLGRLEGSGSHCAPAVCLHLGAVRGEVYLDPMIFLIGGQRVRLLPLAPARTG</sequence>
<dbReference type="Proteomes" id="UP000317722">
    <property type="component" value="Unassembled WGS sequence"/>
</dbReference>
<gene>
    <name evidence="3" type="ORF">EAH86_13545</name>
</gene>
<dbReference type="AlphaFoldDB" id="A0A502CT45"/>
<proteinExistence type="predicted"/>
<dbReference type="PANTHER" id="PTHR21666">
    <property type="entry name" value="PEPTIDASE-RELATED"/>
    <property type="match status" value="1"/>
</dbReference>
<comment type="caution">
    <text evidence="3">The sequence shown here is derived from an EMBL/GenBank/DDBJ whole genome shotgun (WGS) entry which is preliminary data.</text>
</comment>
<protein>
    <submittedName>
        <fullName evidence="3">M23 family metallopeptidase</fullName>
    </submittedName>
</protein>
<dbReference type="Gene3D" id="2.70.70.10">
    <property type="entry name" value="Glucose Permease (Domain IIA)"/>
    <property type="match status" value="1"/>
</dbReference>
<keyword evidence="4" id="KW-1185">Reference proteome</keyword>
<dbReference type="InterPro" id="IPR011055">
    <property type="entry name" value="Dup_hybrid_motif"/>
</dbReference>
<reference evidence="3 4" key="1">
    <citation type="journal article" date="2019" name="Environ. Microbiol.">
        <title>Species interactions and distinct microbial communities in high Arctic permafrost affected cryosols are associated with the CH4 and CO2 gas fluxes.</title>
        <authorList>
            <person name="Altshuler I."/>
            <person name="Hamel J."/>
            <person name="Turney S."/>
            <person name="Magnuson E."/>
            <person name="Levesque R."/>
            <person name="Greer C."/>
            <person name="Whyte L.G."/>
        </authorList>
    </citation>
    <scope>NUCLEOTIDE SEQUENCE [LARGE SCALE GENOMIC DNA]</scope>
    <source>
        <strain evidence="3 4">S9.3A</strain>
    </source>
</reference>
<feature type="domain" description="M23ase beta-sheet core" evidence="2">
    <location>
        <begin position="62"/>
        <end position="156"/>
    </location>
</feature>
<dbReference type="GO" id="GO:0004222">
    <property type="term" value="F:metalloendopeptidase activity"/>
    <property type="evidence" value="ECO:0007669"/>
    <property type="project" value="TreeGrafter"/>
</dbReference>
<dbReference type="OrthoDB" id="5245088at2"/>
<evidence type="ECO:0000256" key="1">
    <source>
        <dbReference type="ARBA" id="ARBA00022729"/>
    </source>
</evidence>
<name>A0A502CT45_9MICO</name>
<dbReference type="SUPFAM" id="SSF51261">
    <property type="entry name" value="Duplicated hybrid motif"/>
    <property type="match status" value="1"/>
</dbReference>
<accession>A0A502CT45</accession>
<evidence type="ECO:0000313" key="3">
    <source>
        <dbReference type="EMBL" id="TPG16377.1"/>
    </source>
</evidence>
<dbReference type="InterPro" id="IPR016047">
    <property type="entry name" value="M23ase_b-sheet_dom"/>
</dbReference>
<dbReference type="InterPro" id="IPR050570">
    <property type="entry name" value="Cell_wall_metabolism_enzyme"/>
</dbReference>